<evidence type="ECO:0000256" key="1">
    <source>
        <dbReference type="SAM" id="MobiDB-lite"/>
    </source>
</evidence>
<evidence type="ECO:0000313" key="2">
    <source>
        <dbReference type="EMBL" id="SVA60782.1"/>
    </source>
</evidence>
<gene>
    <name evidence="2" type="ORF">METZ01_LOCUS113636</name>
</gene>
<feature type="non-terminal residue" evidence="2">
    <location>
        <position position="49"/>
    </location>
</feature>
<sequence>MLLRWAQITKAPIVTENHTSVRPPRCGVNATRNGSKKAVISEPSDTYPL</sequence>
<organism evidence="2">
    <name type="scientific">marine metagenome</name>
    <dbReference type="NCBI Taxonomy" id="408172"/>
    <lineage>
        <taxon>unclassified sequences</taxon>
        <taxon>metagenomes</taxon>
        <taxon>ecological metagenomes</taxon>
    </lineage>
</organism>
<accession>A0A381X8A9</accession>
<dbReference type="EMBL" id="UINC01014204">
    <property type="protein sequence ID" value="SVA60782.1"/>
    <property type="molecule type" value="Genomic_DNA"/>
</dbReference>
<dbReference type="AlphaFoldDB" id="A0A381X8A9"/>
<feature type="region of interest" description="Disordered" evidence="1">
    <location>
        <begin position="24"/>
        <end position="49"/>
    </location>
</feature>
<protein>
    <submittedName>
        <fullName evidence="2">Uncharacterized protein</fullName>
    </submittedName>
</protein>
<reference evidence="2" key="1">
    <citation type="submission" date="2018-05" db="EMBL/GenBank/DDBJ databases">
        <authorList>
            <person name="Lanie J.A."/>
            <person name="Ng W.-L."/>
            <person name="Kazmierczak K.M."/>
            <person name="Andrzejewski T.M."/>
            <person name="Davidsen T.M."/>
            <person name="Wayne K.J."/>
            <person name="Tettelin H."/>
            <person name="Glass J.I."/>
            <person name="Rusch D."/>
            <person name="Podicherti R."/>
            <person name="Tsui H.-C.T."/>
            <person name="Winkler M.E."/>
        </authorList>
    </citation>
    <scope>NUCLEOTIDE SEQUENCE</scope>
</reference>
<name>A0A381X8A9_9ZZZZ</name>
<proteinExistence type="predicted"/>